<evidence type="ECO:0000313" key="1">
    <source>
        <dbReference type="EMBL" id="TKW11457.1"/>
    </source>
</evidence>
<dbReference type="Proteomes" id="UP000298652">
    <property type="component" value="Chromosome 6"/>
</dbReference>
<dbReference type="Gramene" id="TKW11457">
    <property type="protein sequence ID" value="TKW11457"/>
    <property type="gene ID" value="SEVIR_6G235050v2"/>
</dbReference>
<sequence>MWPLGNTMSRYHLLETEPGRRRIAGDMNVLDLSRWWPLTLSASDGREAVAAESSVRSTTRNGGIFVLLPPERIYNLELYIKVLNQIRRNNGLE</sequence>
<gene>
    <name evidence="1" type="ORF">SEVIR_6G235050v2</name>
</gene>
<organism evidence="1 2">
    <name type="scientific">Setaria viridis</name>
    <name type="common">Green bristlegrass</name>
    <name type="synonym">Setaria italica subsp. viridis</name>
    <dbReference type="NCBI Taxonomy" id="4556"/>
    <lineage>
        <taxon>Eukaryota</taxon>
        <taxon>Viridiplantae</taxon>
        <taxon>Streptophyta</taxon>
        <taxon>Embryophyta</taxon>
        <taxon>Tracheophyta</taxon>
        <taxon>Spermatophyta</taxon>
        <taxon>Magnoliopsida</taxon>
        <taxon>Liliopsida</taxon>
        <taxon>Poales</taxon>
        <taxon>Poaceae</taxon>
        <taxon>PACMAD clade</taxon>
        <taxon>Panicoideae</taxon>
        <taxon>Panicodae</taxon>
        <taxon>Paniceae</taxon>
        <taxon>Cenchrinae</taxon>
        <taxon>Setaria</taxon>
    </lineage>
</organism>
<name>A0A4U6ULE4_SETVI</name>
<keyword evidence="2" id="KW-1185">Reference proteome</keyword>
<protein>
    <submittedName>
        <fullName evidence="1">Uncharacterized protein</fullName>
    </submittedName>
</protein>
<dbReference type="EMBL" id="CM016557">
    <property type="protein sequence ID" value="TKW11457.1"/>
    <property type="molecule type" value="Genomic_DNA"/>
</dbReference>
<reference evidence="1" key="1">
    <citation type="submission" date="2019-03" db="EMBL/GenBank/DDBJ databases">
        <title>WGS assembly of Setaria viridis.</title>
        <authorList>
            <person name="Huang P."/>
            <person name="Jenkins J."/>
            <person name="Grimwood J."/>
            <person name="Barry K."/>
            <person name="Healey A."/>
            <person name="Mamidi S."/>
            <person name="Sreedasyam A."/>
            <person name="Shu S."/>
            <person name="Feldman M."/>
            <person name="Wu J."/>
            <person name="Yu Y."/>
            <person name="Chen C."/>
            <person name="Johnson J."/>
            <person name="Rokhsar D."/>
            <person name="Baxter I."/>
            <person name="Schmutz J."/>
            <person name="Brutnell T."/>
            <person name="Kellogg E."/>
        </authorList>
    </citation>
    <scope>NUCLEOTIDE SEQUENCE [LARGE SCALE GENOMIC DNA]</scope>
</reference>
<dbReference type="AlphaFoldDB" id="A0A4U6ULE4"/>
<accession>A0A4U6ULE4</accession>
<evidence type="ECO:0000313" key="2">
    <source>
        <dbReference type="Proteomes" id="UP000298652"/>
    </source>
</evidence>
<proteinExistence type="predicted"/>